<feature type="domain" description="YdbS-like PH" evidence="1">
    <location>
        <begin position="391"/>
        <end position="471"/>
    </location>
</feature>
<reference evidence="2 3" key="1">
    <citation type="submission" date="2017-09" db="EMBL/GenBank/DDBJ databases">
        <title>Large-scale bioinformatics analysis of Bacillus genomes uncovers conserved roles of natural products in bacterial physiology.</title>
        <authorList>
            <consortium name="Agbiome Team Llc"/>
            <person name="Bleich R.M."/>
            <person name="Grubbs K.J."/>
            <person name="Santa Maria K.C."/>
            <person name="Allen S.E."/>
            <person name="Farag S."/>
            <person name="Shank E.A."/>
            <person name="Bowers A."/>
        </authorList>
    </citation>
    <scope>NUCLEOTIDE SEQUENCE [LARGE SCALE GENOMIC DNA]</scope>
    <source>
        <strain evidence="2 3">AFS009893</strain>
    </source>
</reference>
<feature type="domain" description="YdbS-like PH" evidence="1">
    <location>
        <begin position="243"/>
        <end position="324"/>
    </location>
</feature>
<dbReference type="AlphaFoldDB" id="A0A2B5H872"/>
<feature type="domain" description="YdbS-like PH" evidence="1">
    <location>
        <begin position="59"/>
        <end position="137"/>
    </location>
</feature>
<dbReference type="PIRSF" id="PIRSF026631">
    <property type="entry name" value="UCP026631"/>
    <property type="match status" value="1"/>
</dbReference>
<comment type="caution">
    <text evidence="2">The sequence shown here is derived from an EMBL/GenBank/DDBJ whole genome shotgun (WGS) entry which is preliminary data.</text>
</comment>
<sequence>MYKRQHPITILFDIRISSLFPLIIIVLFGPKDEVEPWYLFPIFILGFLLILAIFSFVKWYFKVYWIENNILHIKHGVFVKKESYLNKERVQTISTASNIIYQLFGLTKLKIETAGGGKNPEVTLAGIKEEQAKELIALLNKIEDEKPLKEEESLLPETNTTVYQLTPKEILLAAITSGQFGLLFSGLFVLYTQFDNVLPKWFIEKVETYVKDNGVYDWLYMGAILIVISWVISTIGYALKHANFTVQRSGNEIRISQGLLERKEIVLKLHRIQAMTMKEGILRQPFGYCSIEVEVIQSIETDNMNVILHPLMKKKDVQQLLTYLQLPYGMEEEIVHLPKAALRRYLIMSWITFVITSVPIIGASVYFQQYSALFVLVPLFLLFTILGYGKYKTGGYAIKSDQLMLVYRGIAKYTGFVKRRHVQVMTKKQSYFQRKDSLYTYIVAVACSAAGRHYELKHVREEDVAHIHEWYKQK</sequence>
<dbReference type="PANTHER" id="PTHR34473:SF2">
    <property type="entry name" value="UPF0699 TRANSMEMBRANE PROTEIN YDBT"/>
    <property type="match status" value="1"/>
</dbReference>
<dbReference type="Proteomes" id="UP000219775">
    <property type="component" value="Unassembled WGS sequence"/>
</dbReference>
<accession>A0A2B5H872</accession>
<dbReference type="RefSeq" id="WP_098128860.1">
    <property type="nucleotide sequence ID" value="NZ_NUDP01000021.1"/>
</dbReference>
<evidence type="ECO:0000313" key="3">
    <source>
        <dbReference type="Proteomes" id="UP000219775"/>
    </source>
</evidence>
<protein>
    <recommendedName>
        <fullName evidence="1">YdbS-like PH domain-containing protein</fullName>
    </recommendedName>
</protein>
<dbReference type="InterPro" id="IPR014529">
    <property type="entry name" value="UCP026631"/>
</dbReference>
<gene>
    <name evidence="2" type="ORF">CN613_04230</name>
</gene>
<evidence type="ECO:0000313" key="2">
    <source>
        <dbReference type="EMBL" id="PEM71624.1"/>
    </source>
</evidence>
<evidence type="ECO:0000259" key="1">
    <source>
        <dbReference type="Pfam" id="PF03703"/>
    </source>
</evidence>
<dbReference type="InterPro" id="IPR005182">
    <property type="entry name" value="YdbS-like_PH"/>
</dbReference>
<dbReference type="Pfam" id="PF03703">
    <property type="entry name" value="bPH_2"/>
    <property type="match status" value="3"/>
</dbReference>
<organism evidence="2 3">
    <name type="scientific">Bacillus pseudomycoides</name>
    <dbReference type="NCBI Taxonomy" id="64104"/>
    <lineage>
        <taxon>Bacteria</taxon>
        <taxon>Bacillati</taxon>
        <taxon>Bacillota</taxon>
        <taxon>Bacilli</taxon>
        <taxon>Bacillales</taxon>
        <taxon>Bacillaceae</taxon>
        <taxon>Bacillus</taxon>
        <taxon>Bacillus cereus group</taxon>
    </lineage>
</organism>
<dbReference type="PANTHER" id="PTHR34473">
    <property type="entry name" value="UPF0699 TRANSMEMBRANE PROTEIN YDBS"/>
    <property type="match status" value="1"/>
</dbReference>
<proteinExistence type="predicted"/>
<name>A0A2B5H872_9BACI</name>
<dbReference type="EMBL" id="NUDP01000021">
    <property type="protein sequence ID" value="PEM71624.1"/>
    <property type="molecule type" value="Genomic_DNA"/>
</dbReference>